<evidence type="ECO:0000313" key="1">
    <source>
        <dbReference type="EMBL" id="GKV11618.1"/>
    </source>
</evidence>
<comment type="caution">
    <text evidence="1">The sequence shown here is derived from an EMBL/GenBank/DDBJ whole genome shotgun (WGS) entry which is preliminary data.</text>
</comment>
<dbReference type="Proteomes" id="UP001054252">
    <property type="component" value="Unassembled WGS sequence"/>
</dbReference>
<organism evidence="1 2">
    <name type="scientific">Rubroshorea leprosula</name>
    <dbReference type="NCBI Taxonomy" id="152421"/>
    <lineage>
        <taxon>Eukaryota</taxon>
        <taxon>Viridiplantae</taxon>
        <taxon>Streptophyta</taxon>
        <taxon>Embryophyta</taxon>
        <taxon>Tracheophyta</taxon>
        <taxon>Spermatophyta</taxon>
        <taxon>Magnoliopsida</taxon>
        <taxon>eudicotyledons</taxon>
        <taxon>Gunneridae</taxon>
        <taxon>Pentapetalae</taxon>
        <taxon>rosids</taxon>
        <taxon>malvids</taxon>
        <taxon>Malvales</taxon>
        <taxon>Dipterocarpaceae</taxon>
        <taxon>Rubroshorea</taxon>
    </lineage>
</organism>
<protein>
    <submittedName>
        <fullName evidence="1">Uncharacterized protein</fullName>
    </submittedName>
</protein>
<proteinExistence type="predicted"/>
<keyword evidence="2" id="KW-1185">Reference proteome</keyword>
<name>A0AAV5JAG5_9ROSI</name>
<dbReference type="EMBL" id="BPVZ01000034">
    <property type="protein sequence ID" value="GKV11618.1"/>
    <property type="molecule type" value="Genomic_DNA"/>
</dbReference>
<sequence>MALAPNSVIVHNMAITFPSRKLGTVETYHRYNHSKPNFHSCSQSQQVSRIATASCLPSSTLSDVHLHSSNTSAVDAAANSWSAFARNVSGEWDGYGADFTGEGVPIELPESVVPEAYREWEVKVYDWQTLCPTLAEPKENVMFYKSIKLLPTVGCEADAATRYSIDEKHIGGPDNTVSAFAYDYRGCYIAVWPIKDDGTHKVLELEHCLTNLKDCESRVRIIQTVRVDGLKTILQNIRIFCEQWYGPFRNGDQLGGCAICDSGFASTGALEASEIIGVWQGPKFITSFNGSENNFLQELKDDGVLRSVRDECNLVLLPRQLWCYVEESEFGETCHEVGWLCDEGRAITSRCIFSNEVKLKASLVLQLSEVFKFVILTSYQILITNAKGGQPCESLIVTTCFMSSIQNSMLLSLWWRPHQVMIPFNQKLSFPTCIIFCSFGGGWECGMNKTSWKTWFLVMAILYKV</sequence>
<gene>
    <name evidence="1" type="ORF">SLEP1_g22860</name>
</gene>
<evidence type="ECO:0000313" key="2">
    <source>
        <dbReference type="Proteomes" id="UP001054252"/>
    </source>
</evidence>
<accession>A0AAV5JAG5</accession>
<dbReference type="AlphaFoldDB" id="A0AAV5JAG5"/>
<reference evidence="1 2" key="1">
    <citation type="journal article" date="2021" name="Commun. Biol.">
        <title>The genome of Shorea leprosula (Dipterocarpaceae) highlights the ecological relevance of drought in aseasonal tropical rainforests.</title>
        <authorList>
            <person name="Ng K.K.S."/>
            <person name="Kobayashi M.J."/>
            <person name="Fawcett J.A."/>
            <person name="Hatakeyama M."/>
            <person name="Paape T."/>
            <person name="Ng C.H."/>
            <person name="Ang C.C."/>
            <person name="Tnah L.H."/>
            <person name="Lee C.T."/>
            <person name="Nishiyama T."/>
            <person name="Sese J."/>
            <person name="O'Brien M.J."/>
            <person name="Copetti D."/>
            <person name="Mohd Noor M.I."/>
            <person name="Ong R.C."/>
            <person name="Putra M."/>
            <person name="Sireger I.Z."/>
            <person name="Indrioko S."/>
            <person name="Kosugi Y."/>
            <person name="Izuno A."/>
            <person name="Isagi Y."/>
            <person name="Lee S.L."/>
            <person name="Shimizu K.K."/>
        </authorList>
    </citation>
    <scope>NUCLEOTIDE SEQUENCE [LARGE SCALE GENOMIC DNA]</scope>
    <source>
        <strain evidence="1">214</strain>
    </source>
</reference>